<dbReference type="InterPro" id="IPR003137">
    <property type="entry name" value="PA_domain"/>
</dbReference>
<dbReference type="GO" id="GO:0016020">
    <property type="term" value="C:membrane"/>
    <property type="evidence" value="ECO:0007669"/>
    <property type="project" value="InterPro"/>
</dbReference>
<protein>
    <submittedName>
        <fullName evidence="15">Peptidase S8/S53 domain-containing protein</fullName>
    </submittedName>
</protein>
<dbReference type="PROSITE" id="PS00138">
    <property type="entry name" value="SUBTILASE_SER"/>
    <property type="match status" value="1"/>
</dbReference>
<dbReference type="InterPro" id="IPR010435">
    <property type="entry name" value="C5a/SBT2-like_Fn3"/>
</dbReference>
<keyword evidence="4 9" id="KW-0645">Protease</keyword>
<feature type="active site" description="Charge relay system" evidence="8 9">
    <location>
        <position position="150"/>
    </location>
</feature>
<dbReference type="PANTHER" id="PTHR43806:SF66">
    <property type="entry name" value="SERIN ENDOPEPTIDASE"/>
    <property type="match status" value="1"/>
</dbReference>
<dbReference type="InterPro" id="IPR036852">
    <property type="entry name" value="Peptidase_S8/S53_dom_sf"/>
</dbReference>
<dbReference type="Gene3D" id="3.50.30.30">
    <property type="match status" value="1"/>
</dbReference>
<dbReference type="InterPro" id="IPR023827">
    <property type="entry name" value="Peptidase_S8_Asp-AS"/>
</dbReference>
<keyword evidence="6 9" id="KW-0378">Hydrolase</keyword>
<dbReference type="Pfam" id="PF02225">
    <property type="entry name" value="PA"/>
    <property type="match status" value="1"/>
</dbReference>
<evidence type="ECO:0000256" key="2">
    <source>
        <dbReference type="ARBA" id="ARBA00022512"/>
    </source>
</evidence>
<dbReference type="InterPro" id="IPR022398">
    <property type="entry name" value="Peptidase_S8_His-AS"/>
</dbReference>
<keyword evidence="16" id="KW-1185">Reference proteome</keyword>
<dbReference type="InterPro" id="IPR000209">
    <property type="entry name" value="Peptidase_S8/S53_dom"/>
</dbReference>
<evidence type="ECO:0000313" key="15">
    <source>
        <dbReference type="EMBL" id="ORZ27362.1"/>
    </source>
</evidence>
<dbReference type="InterPro" id="IPR023828">
    <property type="entry name" value="Peptidase_S8_Ser-AS"/>
</dbReference>
<feature type="domain" description="Peptidase S8/S53" evidence="12">
    <location>
        <begin position="141"/>
        <end position="545"/>
    </location>
</feature>
<dbReference type="GeneID" id="33571557"/>
<accession>A0A1Y2H2S2</accession>
<feature type="domain" description="C5a peptidase/Subtilisin-like protease SBT2-like Fn3-like" evidence="14">
    <location>
        <begin position="578"/>
        <end position="657"/>
    </location>
</feature>
<gene>
    <name evidence="15" type="ORF">BCR41DRAFT_419156</name>
</gene>
<evidence type="ECO:0000256" key="9">
    <source>
        <dbReference type="PROSITE-ProRule" id="PRU01240"/>
    </source>
</evidence>
<name>A0A1Y2H2S2_9FUNG</name>
<organism evidence="15 16">
    <name type="scientific">Lobosporangium transversale</name>
    <dbReference type="NCBI Taxonomy" id="64571"/>
    <lineage>
        <taxon>Eukaryota</taxon>
        <taxon>Fungi</taxon>
        <taxon>Fungi incertae sedis</taxon>
        <taxon>Mucoromycota</taxon>
        <taxon>Mortierellomycotina</taxon>
        <taxon>Mortierellomycetes</taxon>
        <taxon>Mortierellales</taxon>
        <taxon>Mortierellaceae</taxon>
        <taxon>Lobosporangium</taxon>
    </lineage>
</organism>
<feature type="active site" description="Charge relay system" evidence="8 9">
    <location>
        <position position="503"/>
    </location>
</feature>
<feature type="domain" description="PA" evidence="13">
    <location>
        <begin position="366"/>
        <end position="452"/>
    </location>
</feature>
<dbReference type="Pfam" id="PF06280">
    <property type="entry name" value="fn3_5"/>
    <property type="match status" value="1"/>
</dbReference>
<dbReference type="Proteomes" id="UP000193648">
    <property type="component" value="Unassembled WGS sequence"/>
</dbReference>
<dbReference type="STRING" id="64571.A0A1Y2H2S2"/>
<sequence length="823" mass="87416">MKTLNTIVSMLTAVALVSAGTYHDFDPMSSPLDTTVARGFIIEYEDGVMHSNAYSSLDDHQVSYEVRNEYGIFNGVAISVLSAHDGNDLAVIPTIKNVWPIRLYSIPKPRPSAINATDPAAASYHSMTGVDIVHRKLKLTGRGVKIGVIDTGIDYNHPAFAGRGATKGCFGKNCRIAYGWDFVGDEYNGGNEPTPGPNPMDCQGHGTHVAGIIGADALNIKSSLKPPQPFVGVAPEATLGAYRIFGCTGSTTDDLIMAAMERAYHDGMDLINMSLGGGSAFKSNPPAVLGDKLIARGMAIIVAAGNDGEHGVWMVSDSSLGDLSTSVGSFDNIVGTYAYFTYAGGRYSYVPSDAYGKAINLPISATLVPVLHQNGTLADGCNADAYGGLNVKGKVVLVLGDLARCKSGDRGTIAKEAGAAGILIQTIPFGLGGVGGIPEFPMASIEHKTGTELIAAYKQDSQHRLTWSKTPASFWPDVSAPGGNILSAFPLKLGGYKVMSGTSMAAPYFAGAHALYIQAKKTKPRGDDVRKVFKNTATFFKDPITNTYTSAAKQGAGLLNVFNALTATSSITPDHIDLLDTNHLQRTVQITLSNHGKGTETYTLSHVPADALNSYPGNNTFPLLQPVLEADYASVTFSTTSVRIPAGRSATVTIRFREPAAGEELSIPIGDVSQVPIMDTSLGFPALSALDVATGNLTDVSKKGDYLFDLTSMKPVALTRLGSHTPSGEIRIYDSQNVFRGYLSSKTGTAYGPLGRHKMVDDQGNLVFTPRIWEGQVMESKTSTVPVKLPAGVYRIVVASQRKLTKGVYPKDYEVFEIGKVQI</sequence>
<dbReference type="EMBL" id="MCFF01000004">
    <property type="protein sequence ID" value="ORZ27362.1"/>
    <property type="molecule type" value="Genomic_DNA"/>
</dbReference>
<evidence type="ECO:0000259" key="14">
    <source>
        <dbReference type="Pfam" id="PF06280"/>
    </source>
</evidence>
<evidence type="ECO:0000256" key="1">
    <source>
        <dbReference type="ARBA" id="ARBA00011073"/>
    </source>
</evidence>
<dbReference type="InParanoid" id="A0A1Y2H2S2"/>
<evidence type="ECO:0000259" key="12">
    <source>
        <dbReference type="Pfam" id="PF00082"/>
    </source>
</evidence>
<comment type="similarity">
    <text evidence="1 9 10">Belongs to the peptidase S8 family.</text>
</comment>
<dbReference type="InterPro" id="IPR046450">
    <property type="entry name" value="PA_dom_sf"/>
</dbReference>
<dbReference type="GO" id="GO:0005615">
    <property type="term" value="C:extracellular space"/>
    <property type="evidence" value="ECO:0007669"/>
    <property type="project" value="TreeGrafter"/>
</dbReference>
<evidence type="ECO:0000256" key="5">
    <source>
        <dbReference type="ARBA" id="ARBA00022729"/>
    </source>
</evidence>
<dbReference type="SUPFAM" id="SSF52743">
    <property type="entry name" value="Subtilisin-like"/>
    <property type="match status" value="1"/>
</dbReference>
<keyword evidence="3" id="KW-0964">Secreted</keyword>
<feature type="active site" description="Charge relay system" evidence="8 9">
    <location>
        <position position="205"/>
    </location>
</feature>
<dbReference type="InterPro" id="IPR050131">
    <property type="entry name" value="Peptidase_S8_subtilisin-like"/>
</dbReference>
<dbReference type="PROSITE" id="PS00137">
    <property type="entry name" value="SUBTILASE_HIS"/>
    <property type="match status" value="1"/>
</dbReference>
<dbReference type="GO" id="GO:0006508">
    <property type="term" value="P:proteolysis"/>
    <property type="evidence" value="ECO:0007669"/>
    <property type="project" value="UniProtKB-KW"/>
</dbReference>
<dbReference type="CDD" id="cd07489">
    <property type="entry name" value="Peptidases_S8_5"/>
    <property type="match status" value="1"/>
</dbReference>
<evidence type="ECO:0000256" key="3">
    <source>
        <dbReference type="ARBA" id="ARBA00022525"/>
    </source>
</evidence>
<dbReference type="Pfam" id="PF00082">
    <property type="entry name" value="Peptidase_S8"/>
    <property type="match status" value="1"/>
</dbReference>
<evidence type="ECO:0000259" key="13">
    <source>
        <dbReference type="Pfam" id="PF02225"/>
    </source>
</evidence>
<dbReference type="GO" id="GO:0004252">
    <property type="term" value="F:serine-type endopeptidase activity"/>
    <property type="evidence" value="ECO:0007669"/>
    <property type="project" value="UniProtKB-UniRule"/>
</dbReference>
<evidence type="ECO:0000256" key="8">
    <source>
        <dbReference type="PIRSR" id="PIRSR615500-1"/>
    </source>
</evidence>
<dbReference type="PROSITE" id="PS00136">
    <property type="entry name" value="SUBTILASE_ASP"/>
    <property type="match status" value="1"/>
</dbReference>
<dbReference type="OrthoDB" id="10256524at2759"/>
<reference evidence="15 16" key="1">
    <citation type="submission" date="2016-07" db="EMBL/GenBank/DDBJ databases">
        <title>Pervasive Adenine N6-methylation of Active Genes in Fungi.</title>
        <authorList>
            <consortium name="DOE Joint Genome Institute"/>
            <person name="Mondo S.J."/>
            <person name="Dannebaum R.O."/>
            <person name="Kuo R.C."/>
            <person name="Labutti K."/>
            <person name="Haridas S."/>
            <person name="Kuo A."/>
            <person name="Salamov A."/>
            <person name="Ahrendt S.R."/>
            <person name="Lipzen A."/>
            <person name="Sullivan W."/>
            <person name="Andreopoulos W.B."/>
            <person name="Clum A."/>
            <person name="Lindquist E."/>
            <person name="Daum C."/>
            <person name="Ramamoorthy G.K."/>
            <person name="Gryganskyi A."/>
            <person name="Culley D."/>
            <person name="Magnuson J.K."/>
            <person name="James T.Y."/>
            <person name="O'Malley M.A."/>
            <person name="Stajich J.E."/>
            <person name="Spatafora J.W."/>
            <person name="Visel A."/>
            <person name="Grigoriev I.V."/>
        </authorList>
    </citation>
    <scope>NUCLEOTIDE SEQUENCE [LARGE SCALE GENOMIC DNA]</scope>
    <source>
        <strain evidence="15 16">NRRL 3116</strain>
    </source>
</reference>
<dbReference type="PRINTS" id="PR00723">
    <property type="entry name" value="SUBTILISIN"/>
</dbReference>
<dbReference type="Gene3D" id="3.40.50.200">
    <property type="entry name" value="Peptidase S8/S53 domain"/>
    <property type="match status" value="1"/>
</dbReference>
<comment type="caution">
    <text evidence="15">The sequence shown here is derived from an EMBL/GenBank/DDBJ whole genome shotgun (WGS) entry which is preliminary data.</text>
</comment>
<dbReference type="AlphaFoldDB" id="A0A1Y2H2S2"/>
<evidence type="ECO:0000256" key="4">
    <source>
        <dbReference type="ARBA" id="ARBA00022670"/>
    </source>
</evidence>
<keyword evidence="2" id="KW-0134">Cell wall</keyword>
<dbReference type="SUPFAM" id="SSF52025">
    <property type="entry name" value="PA domain"/>
    <property type="match status" value="1"/>
</dbReference>
<dbReference type="PANTHER" id="PTHR43806">
    <property type="entry name" value="PEPTIDASE S8"/>
    <property type="match status" value="1"/>
</dbReference>
<dbReference type="RefSeq" id="XP_021885089.1">
    <property type="nucleotide sequence ID" value="XM_022029714.1"/>
</dbReference>
<feature type="chain" id="PRO_5013186476" evidence="11">
    <location>
        <begin position="20"/>
        <end position="823"/>
    </location>
</feature>
<evidence type="ECO:0000256" key="7">
    <source>
        <dbReference type="ARBA" id="ARBA00022825"/>
    </source>
</evidence>
<dbReference type="InterPro" id="IPR034187">
    <property type="entry name" value="Peptidases_S8_5"/>
</dbReference>
<keyword evidence="5 11" id="KW-0732">Signal</keyword>
<keyword evidence="7 9" id="KW-0720">Serine protease</keyword>
<evidence type="ECO:0000256" key="11">
    <source>
        <dbReference type="SAM" id="SignalP"/>
    </source>
</evidence>
<evidence type="ECO:0000256" key="6">
    <source>
        <dbReference type="ARBA" id="ARBA00022801"/>
    </source>
</evidence>
<feature type="signal peptide" evidence="11">
    <location>
        <begin position="1"/>
        <end position="19"/>
    </location>
</feature>
<evidence type="ECO:0000256" key="10">
    <source>
        <dbReference type="RuleBase" id="RU003355"/>
    </source>
</evidence>
<evidence type="ECO:0000313" key="16">
    <source>
        <dbReference type="Proteomes" id="UP000193648"/>
    </source>
</evidence>
<dbReference type="InterPro" id="IPR015500">
    <property type="entry name" value="Peptidase_S8_subtilisin-rel"/>
</dbReference>
<proteinExistence type="inferred from homology"/>
<dbReference type="PROSITE" id="PS51892">
    <property type="entry name" value="SUBTILASE"/>
    <property type="match status" value="1"/>
</dbReference>